<name>A0AAV3YJC3_9GAST</name>
<dbReference type="EMBL" id="BLXT01001094">
    <property type="protein sequence ID" value="GFN83113.1"/>
    <property type="molecule type" value="Genomic_DNA"/>
</dbReference>
<evidence type="ECO:0000313" key="2">
    <source>
        <dbReference type="EMBL" id="GFN83113.1"/>
    </source>
</evidence>
<gene>
    <name evidence="2" type="ORF">PoB_000961900</name>
</gene>
<dbReference type="Proteomes" id="UP000735302">
    <property type="component" value="Unassembled WGS sequence"/>
</dbReference>
<organism evidence="2 3">
    <name type="scientific">Plakobranchus ocellatus</name>
    <dbReference type="NCBI Taxonomy" id="259542"/>
    <lineage>
        <taxon>Eukaryota</taxon>
        <taxon>Metazoa</taxon>
        <taxon>Spiralia</taxon>
        <taxon>Lophotrochozoa</taxon>
        <taxon>Mollusca</taxon>
        <taxon>Gastropoda</taxon>
        <taxon>Heterobranchia</taxon>
        <taxon>Euthyneura</taxon>
        <taxon>Panpulmonata</taxon>
        <taxon>Sacoglossa</taxon>
        <taxon>Placobranchoidea</taxon>
        <taxon>Plakobranchidae</taxon>
        <taxon>Plakobranchus</taxon>
    </lineage>
</organism>
<feature type="region of interest" description="Disordered" evidence="1">
    <location>
        <begin position="42"/>
        <end position="78"/>
    </location>
</feature>
<protein>
    <submittedName>
        <fullName evidence="2">Uncharacterized protein</fullName>
    </submittedName>
</protein>
<proteinExistence type="predicted"/>
<keyword evidence="3" id="KW-1185">Reference proteome</keyword>
<accession>A0AAV3YJC3</accession>
<dbReference type="AlphaFoldDB" id="A0AAV3YJC3"/>
<sequence length="261" mass="29821">MVFLTTFFVEIRKIEKKLYSSKSRQNSHFLVMGNTLRGIHTSLHSKTQKERVRRKKMDQGHHECEVLGSGPEATESDSAWNRCRKNPGHLKFIPVAKFCGKHLPQNCWEQMALDYVCNMSTGTVRLRVGYTSARRPRGYSFYTDRGSNILHTGSGWLYALTPGVGPCQCSRCTGSTTSTPHQTWFKIYIDTACHVVFNSEEAKFTTVDFFYDDETARIDGRMKSVSGLELMHKDVADDWCRMICATHDQSLVDKLKLCLEQ</sequence>
<reference evidence="2 3" key="1">
    <citation type="journal article" date="2021" name="Elife">
        <title>Chloroplast acquisition without the gene transfer in kleptoplastic sea slugs, Plakobranchus ocellatus.</title>
        <authorList>
            <person name="Maeda T."/>
            <person name="Takahashi S."/>
            <person name="Yoshida T."/>
            <person name="Shimamura S."/>
            <person name="Takaki Y."/>
            <person name="Nagai Y."/>
            <person name="Toyoda A."/>
            <person name="Suzuki Y."/>
            <person name="Arimoto A."/>
            <person name="Ishii H."/>
            <person name="Satoh N."/>
            <person name="Nishiyama T."/>
            <person name="Hasebe M."/>
            <person name="Maruyama T."/>
            <person name="Minagawa J."/>
            <person name="Obokata J."/>
            <person name="Shigenobu S."/>
        </authorList>
    </citation>
    <scope>NUCLEOTIDE SEQUENCE [LARGE SCALE GENOMIC DNA]</scope>
</reference>
<evidence type="ECO:0000313" key="3">
    <source>
        <dbReference type="Proteomes" id="UP000735302"/>
    </source>
</evidence>
<comment type="caution">
    <text evidence="2">The sequence shown here is derived from an EMBL/GenBank/DDBJ whole genome shotgun (WGS) entry which is preliminary data.</text>
</comment>
<evidence type="ECO:0000256" key="1">
    <source>
        <dbReference type="SAM" id="MobiDB-lite"/>
    </source>
</evidence>